<sequence length="673" mass="78908">MASKLTLKKEDYKRFKKCFKIAWTLAKRENLAAVRNWVLSKELSVFFDLKDNINGAKISDDDFLTEDNNNEDDDSLLFDPNLYDLTLETFWPSAGQSDDNETKKLLAIDKIQETKITDNPIPFYPGETLADGEEIGQKAREFFMRDGNYFNLDLYSKKIAFAKTQEVLANDRYQIYFEPSFQFNDCITKCDILKKLSDGTYHLIEVKASTGCKFDKNEQAFIMKDVKDEYAYDVAYQYYILTGLGLKVSRVSMMLINSAYYREGDLDYDQLFLFQDVYKHATKKLPALTLLEFCQQMLTGEFNSRVQKNNRPIELDLATIKKYFNEDEKNIKKMLAAEQCFNFKGDSYGYCAHMTSFLPEHHSVFELVQGRTKKTLLKYDEGIDLLQDIHLPFTFKMEQEKQKSITFSEAQVRQIKAVQNLAPIIDPSKITEVTKVFGEYQYPIYMYDFETMKSAVPRFDHSYSYQQIPFQYSVHIIKDDNYDYNNETTMQHFAYLADGEEDPRLGLAKQLVTDLSVAGHGVYVAYYKSFECKVLWELAQFVSLLVSRSQDSVEKIELELLQQKLLRIRSHTIDLMDFFKDFMIYQKEFYGSKSIKKTQPAFDNNFSYQALKIRKGDMASETFRRRAENNISLPLWLKYFREPMLEYCNRDTLAMVVIFQHVAKLLQQLRKEE</sequence>
<evidence type="ECO:0000259" key="1">
    <source>
        <dbReference type="Pfam" id="PF11074"/>
    </source>
</evidence>
<feature type="domain" description="DUF2779" evidence="1">
    <location>
        <begin position="445"/>
        <end position="594"/>
    </location>
</feature>
<dbReference type="KEGG" id="scr:SCHRY_v1c06920"/>
<accession>R4U3Z9</accession>
<proteinExistence type="predicted"/>
<dbReference type="HOGENOM" id="CLU_386799_0_0_14"/>
<dbReference type="RefSeq" id="WP_016339092.1">
    <property type="nucleotide sequence ID" value="NC_021280.1"/>
</dbReference>
<evidence type="ECO:0000313" key="3">
    <source>
        <dbReference type="Proteomes" id="UP000013964"/>
    </source>
</evidence>
<dbReference type="Pfam" id="PF11074">
    <property type="entry name" value="DUF2779"/>
    <property type="match status" value="1"/>
</dbReference>
<protein>
    <recommendedName>
        <fullName evidence="1">DUF2779 domain-containing protein</fullName>
    </recommendedName>
</protein>
<dbReference type="AlphaFoldDB" id="R4U3Z9"/>
<organism evidence="2 3">
    <name type="scientific">Spiroplasma chrysopicola DF-1</name>
    <dbReference type="NCBI Taxonomy" id="1276227"/>
    <lineage>
        <taxon>Bacteria</taxon>
        <taxon>Bacillati</taxon>
        <taxon>Mycoplasmatota</taxon>
        <taxon>Mollicutes</taxon>
        <taxon>Entomoplasmatales</taxon>
        <taxon>Spiroplasmataceae</taxon>
        <taxon>Spiroplasma</taxon>
    </lineage>
</organism>
<dbReference type="OrthoDB" id="9783873at2"/>
<dbReference type="EMBL" id="CP005077">
    <property type="protein sequence ID" value="AGM25268.1"/>
    <property type="molecule type" value="Genomic_DNA"/>
</dbReference>
<dbReference type="STRING" id="1276227.SCHRY_v1c06920"/>
<evidence type="ECO:0000313" key="2">
    <source>
        <dbReference type="EMBL" id="AGM25268.1"/>
    </source>
</evidence>
<name>R4U3Z9_9MOLU</name>
<dbReference type="PATRIC" id="fig|1276227.3.peg.698"/>
<keyword evidence="3" id="KW-1185">Reference proteome</keyword>
<dbReference type="Proteomes" id="UP000013964">
    <property type="component" value="Chromosome"/>
</dbReference>
<dbReference type="eggNOG" id="COG1075">
    <property type="taxonomic scope" value="Bacteria"/>
</dbReference>
<reference evidence="2 3" key="1">
    <citation type="journal article" date="2013" name="Genome Biol. Evol.">
        <title>Complete genomes of two dipteran-associated spiroplasmas provided insights into the origin, dynamics, and impacts of viral invasion in spiroplasma.</title>
        <authorList>
            <person name="Ku C."/>
            <person name="Lo W.S."/>
            <person name="Chen L.L."/>
            <person name="Kuo C.H."/>
        </authorList>
    </citation>
    <scope>NUCLEOTIDE SEQUENCE [LARGE SCALE GENOMIC DNA]</scope>
    <source>
        <strain evidence="2 3">DF-1</strain>
    </source>
</reference>
<gene>
    <name evidence="2" type="ORF">SCHRY_v1c06920</name>
</gene>
<dbReference type="InterPro" id="IPR021301">
    <property type="entry name" value="DUF2779"/>
</dbReference>